<dbReference type="GO" id="GO:0004930">
    <property type="term" value="F:G protein-coupled receptor activity"/>
    <property type="evidence" value="ECO:0007669"/>
    <property type="project" value="UniProtKB-KW"/>
</dbReference>
<dbReference type="PANTHER" id="PTHR24243">
    <property type="entry name" value="G-PROTEIN COUPLED RECEPTOR"/>
    <property type="match status" value="1"/>
</dbReference>
<keyword evidence="3 9" id="KW-0812">Transmembrane</keyword>
<evidence type="ECO:0000256" key="8">
    <source>
        <dbReference type="ARBA" id="ARBA00023224"/>
    </source>
</evidence>
<keyword evidence="7" id="KW-0675">Receptor</keyword>
<proteinExistence type="inferred from homology"/>
<sequence>MEFEVELTTSLPYHGCGYESCQHRIPSAVPPSPSHDGFTVSDSDLSDYPISNTSETPLEVAGGKLPDISFPTYMKAIYTAWGVFLLFVGVVGNILVPVVVMRDRELRGATTSVFIVNLVVADLLVLIICLPSLILELYAPPAVWILPGSMC</sequence>
<accession>A0AAN8WQL3</accession>
<organism evidence="11 12">
    <name type="scientific">Halocaridina rubra</name>
    <name type="common">Hawaiian red shrimp</name>
    <dbReference type="NCBI Taxonomy" id="373956"/>
    <lineage>
        <taxon>Eukaryota</taxon>
        <taxon>Metazoa</taxon>
        <taxon>Ecdysozoa</taxon>
        <taxon>Arthropoda</taxon>
        <taxon>Crustacea</taxon>
        <taxon>Multicrustacea</taxon>
        <taxon>Malacostraca</taxon>
        <taxon>Eumalacostraca</taxon>
        <taxon>Eucarida</taxon>
        <taxon>Decapoda</taxon>
        <taxon>Pleocyemata</taxon>
        <taxon>Caridea</taxon>
        <taxon>Atyoidea</taxon>
        <taxon>Atyidae</taxon>
        <taxon>Halocaridina</taxon>
    </lineage>
</organism>
<dbReference type="PRINTS" id="PR00237">
    <property type="entry name" value="GPCRRHODOPSN"/>
</dbReference>
<evidence type="ECO:0000256" key="5">
    <source>
        <dbReference type="ARBA" id="ARBA00023040"/>
    </source>
</evidence>
<feature type="non-terminal residue" evidence="11">
    <location>
        <position position="151"/>
    </location>
</feature>
<evidence type="ECO:0000313" key="12">
    <source>
        <dbReference type="Proteomes" id="UP001381693"/>
    </source>
</evidence>
<evidence type="ECO:0000256" key="6">
    <source>
        <dbReference type="ARBA" id="ARBA00023136"/>
    </source>
</evidence>
<dbReference type="EMBL" id="JAXCGZ010015331">
    <property type="protein sequence ID" value="KAK7070516.1"/>
    <property type="molecule type" value="Genomic_DNA"/>
</dbReference>
<evidence type="ECO:0000256" key="2">
    <source>
        <dbReference type="ARBA" id="ARBA00010663"/>
    </source>
</evidence>
<feature type="domain" description="G-protein coupled receptors family 1 profile" evidence="10">
    <location>
        <begin position="92"/>
        <end position="151"/>
    </location>
</feature>
<comment type="caution">
    <text evidence="11">The sequence shown here is derived from an EMBL/GenBank/DDBJ whole genome shotgun (WGS) entry which is preliminary data.</text>
</comment>
<keyword evidence="6 9" id="KW-0472">Membrane</keyword>
<feature type="transmembrane region" description="Helical" evidence="9">
    <location>
        <begin position="76"/>
        <end position="101"/>
    </location>
</feature>
<reference evidence="11 12" key="1">
    <citation type="submission" date="2023-11" db="EMBL/GenBank/DDBJ databases">
        <title>Halocaridina rubra genome assembly.</title>
        <authorList>
            <person name="Smith C."/>
        </authorList>
    </citation>
    <scope>NUCLEOTIDE SEQUENCE [LARGE SCALE GENOMIC DNA]</scope>
    <source>
        <strain evidence="11">EP-1</strain>
        <tissue evidence="11">Whole</tissue>
    </source>
</reference>
<dbReference type="Pfam" id="PF00001">
    <property type="entry name" value="7tm_1"/>
    <property type="match status" value="1"/>
</dbReference>
<feature type="transmembrane region" description="Helical" evidence="9">
    <location>
        <begin position="113"/>
        <end position="134"/>
    </location>
</feature>
<name>A0AAN8WQL3_HALRR</name>
<dbReference type="PANTHER" id="PTHR24243:SF233">
    <property type="entry name" value="THYROTROPIN-RELEASING HORMONE RECEPTOR"/>
    <property type="match status" value="1"/>
</dbReference>
<dbReference type="Gene3D" id="1.20.1070.10">
    <property type="entry name" value="Rhodopsin 7-helix transmembrane proteins"/>
    <property type="match status" value="1"/>
</dbReference>
<dbReference type="PROSITE" id="PS50262">
    <property type="entry name" value="G_PROTEIN_RECEP_F1_2"/>
    <property type="match status" value="1"/>
</dbReference>
<comment type="similarity">
    <text evidence="2">Belongs to the G-protein coupled receptor 1 family.</text>
</comment>
<comment type="subcellular location">
    <subcellularLocation>
        <location evidence="1">Membrane</location>
        <topology evidence="1">Multi-pass membrane protein</topology>
    </subcellularLocation>
</comment>
<dbReference type="Proteomes" id="UP001381693">
    <property type="component" value="Unassembled WGS sequence"/>
</dbReference>
<dbReference type="InterPro" id="IPR000276">
    <property type="entry name" value="GPCR_Rhodpsn"/>
</dbReference>
<dbReference type="InterPro" id="IPR017452">
    <property type="entry name" value="GPCR_Rhodpsn_7TM"/>
</dbReference>
<evidence type="ECO:0000313" key="11">
    <source>
        <dbReference type="EMBL" id="KAK7070516.1"/>
    </source>
</evidence>
<keyword evidence="8" id="KW-0807">Transducer</keyword>
<evidence type="ECO:0000256" key="9">
    <source>
        <dbReference type="SAM" id="Phobius"/>
    </source>
</evidence>
<evidence type="ECO:0000256" key="4">
    <source>
        <dbReference type="ARBA" id="ARBA00022989"/>
    </source>
</evidence>
<keyword evidence="12" id="KW-1185">Reference proteome</keyword>
<dbReference type="SUPFAM" id="SSF81321">
    <property type="entry name" value="Family A G protein-coupled receptor-like"/>
    <property type="match status" value="1"/>
</dbReference>
<keyword evidence="5" id="KW-0297">G-protein coupled receptor</keyword>
<evidence type="ECO:0000259" key="10">
    <source>
        <dbReference type="PROSITE" id="PS50262"/>
    </source>
</evidence>
<dbReference type="GO" id="GO:0005886">
    <property type="term" value="C:plasma membrane"/>
    <property type="evidence" value="ECO:0007669"/>
    <property type="project" value="TreeGrafter"/>
</dbReference>
<evidence type="ECO:0000256" key="3">
    <source>
        <dbReference type="ARBA" id="ARBA00022692"/>
    </source>
</evidence>
<dbReference type="AlphaFoldDB" id="A0AAN8WQL3"/>
<evidence type="ECO:0000256" key="1">
    <source>
        <dbReference type="ARBA" id="ARBA00004141"/>
    </source>
</evidence>
<gene>
    <name evidence="11" type="ORF">SK128_002917</name>
</gene>
<protein>
    <recommendedName>
        <fullName evidence="10">G-protein coupled receptors family 1 profile domain-containing protein</fullName>
    </recommendedName>
</protein>
<evidence type="ECO:0000256" key="7">
    <source>
        <dbReference type="ARBA" id="ARBA00023170"/>
    </source>
</evidence>
<keyword evidence="4 9" id="KW-1133">Transmembrane helix</keyword>